<proteinExistence type="inferred from homology"/>
<dbReference type="AlphaFoldDB" id="A0A0H5R096"/>
<evidence type="ECO:0000256" key="7">
    <source>
        <dbReference type="SAM" id="Phobius"/>
    </source>
</evidence>
<dbReference type="PANTHER" id="PTHR10926">
    <property type="entry name" value="CELL CYCLE CONTROL PROTEIN 50"/>
    <property type="match status" value="1"/>
</dbReference>
<dbReference type="GO" id="GO:0005783">
    <property type="term" value="C:endoplasmic reticulum"/>
    <property type="evidence" value="ECO:0007669"/>
    <property type="project" value="TreeGrafter"/>
</dbReference>
<evidence type="ECO:0000256" key="5">
    <source>
        <dbReference type="ARBA" id="ARBA00023136"/>
    </source>
</evidence>
<reference evidence="8" key="1">
    <citation type="submission" date="2015-04" db="EMBL/GenBank/DDBJ databases">
        <title>The genome sequence of the plant pathogenic Rhizarian Plasmodiophora brassicae reveals insights in its biotrophic life cycle and the origin of chitin synthesis.</title>
        <authorList>
            <person name="Schwelm A."/>
            <person name="Fogelqvist J."/>
            <person name="Knaust A."/>
            <person name="Julke S."/>
            <person name="Lilja T."/>
            <person name="Dhandapani V."/>
            <person name="Bonilla-Rosso G."/>
            <person name="Karlsson M."/>
            <person name="Shevchenko A."/>
            <person name="Choi S.R."/>
            <person name="Kim H.G."/>
            <person name="Park J.Y."/>
            <person name="Lim Y.P."/>
            <person name="Ludwig-Muller J."/>
            <person name="Dixelius C."/>
        </authorList>
    </citation>
    <scope>NUCLEOTIDE SEQUENCE</scope>
    <source>
        <tissue evidence="8">Potato root galls</tissue>
    </source>
</reference>
<keyword evidence="5 6" id="KW-0472">Membrane</keyword>
<evidence type="ECO:0008006" key="9">
    <source>
        <dbReference type="Google" id="ProtNLM"/>
    </source>
</evidence>
<evidence type="ECO:0000313" key="8">
    <source>
        <dbReference type="EMBL" id="CRZ01214.1"/>
    </source>
</evidence>
<name>A0A0H5R096_9EUKA</name>
<accession>A0A0H5R096</accession>
<evidence type="ECO:0000256" key="3">
    <source>
        <dbReference type="ARBA" id="ARBA00022692"/>
    </source>
</evidence>
<evidence type="ECO:0000256" key="6">
    <source>
        <dbReference type="PIRNR" id="PIRNR015840"/>
    </source>
</evidence>
<protein>
    <recommendedName>
        <fullName evidence="9">ALA-interacting subunit</fullName>
    </recommendedName>
</protein>
<evidence type="ECO:0000256" key="1">
    <source>
        <dbReference type="ARBA" id="ARBA00004141"/>
    </source>
</evidence>
<comment type="similarity">
    <text evidence="2 6">Belongs to the CDC50/LEM3 family.</text>
</comment>
<evidence type="ECO:0000256" key="4">
    <source>
        <dbReference type="ARBA" id="ARBA00022989"/>
    </source>
</evidence>
<dbReference type="InterPro" id="IPR005045">
    <property type="entry name" value="CDC50/LEM3_fam"/>
</dbReference>
<feature type="transmembrane region" description="Helical" evidence="7">
    <location>
        <begin position="271"/>
        <end position="296"/>
    </location>
</feature>
<dbReference type="GO" id="GO:0005886">
    <property type="term" value="C:plasma membrane"/>
    <property type="evidence" value="ECO:0007669"/>
    <property type="project" value="TreeGrafter"/>
</dbReference>
<evidence type="ECO:0000256" key="2">
    <source>
        <dbReference type="ARBA" id="ARBA00009457"/>
    </source>
</evidence>
<keyword evidence="4 7" id="KW-1133">Transmembrane helix</keyword>
<dbReference type="GO" id="GO:0005794">
    <property type="term" value="C:Golgi apparatus"/>
    <property type="evidence" value="ECO:0007669"/>
    <property type="project" value="TreeGrafter"/>
</dbReference>
<sequence length="307" mass="34699">MASAIKRPFDTAFKQQRLKAWQPLMTPKTIILTFLTTGVVFVIIGIVIISVDKSIVEFEVSYPDCKIGDICNVEYTTEDDMVPPIYFYYKISGMYQNHRRYVKSRNDDQLRGKLTTSFKSCDPLEKNKDQIIYPCGLIAASVFNDKITASVDGVTLEGDAWNKSNIIWPSDRDKFRTNSYYKGSGFTDMSILDGRQVKLPSVEDEDLIVWMRTAGLPTFKKLYRIKQDKASIKKGSKLKFTIENNYDVSKFEGVKSLVVSTTSFMGGKNPFLGWSYIAVAVLCLLFTAILSAKLFLSPRSIIVPLNS</sequence>
<feature type="transmembrane region" description="Helical" evidence="7">
    <location>
        <begin position="29"/>
        <end position="51"/>
    </location>
</feature>
<dbReference type="Pfam" id="PF03381">
    <property type="entry name" value="CDC50"/>
    <property type="match status" value="1"/>
</dbReference>
<dbReference type="EMBL" id="HACM01000772">
    <property type="protein sequence ID" value="CRZ01214.1"/>
    <property type="molecule type" value="Transcribed_RNA"/>
</dbReference>
<keyword evidence="3 7" id="KW-0812">Transmembrane</keyword>
<dbReference type="PANTHER" id="PTHR10926:SF0">
    <property type="entry name" value="CDC50, ISOFORM A"/>
    <property type="match status" value="1"/>
</dbReference>
<organism evidence="8">
    <name type="scientific">Spongospora subterranea</name>
    <dbReference type="NCBI Taxonomy" id="70186"/>
    <lineage>
        <taxon>Eukaryota</taxon>
        <taxon>Sar</taxon>
        <taxon>Rhizaria</taxon>
        <taxon>Endomyxa</taxon>
        <taxon>Phytomyxea</taxon>
        <taxon>Plasmodiophorida</taxon>
        <taxon>Plasmodiophoridae</taxon>
        <taxon>Spongospora</taxon>
    </lineage>
</organism>
<comment type="subcellular location">
    <subcellularLocation>
        <location evidence="1">Membrane</location>
        <topology evidence="1">Multi-pass membrane protein</topology>
    </subcellularLocation>
</comment>
<dbReference type="PIRSF" id="PIRSF015840">
    <property type="entry name" value="DUF284_TM_euk"/>
    <property type="match status" value="1"/>
</dbReference>